<evidence type="ECO:0000313" key="2">
    <source>
        <dbReference type="EMBL" id="MPC73067.1"/>
    </source>
</evidence>
<keyword evidence="3" id="KW-1185">Reference proteome</keyword>
<name>A0A5B7HUW3_PORTR</name>
<accession>A0A5B7HUW3</accession>
<proteinExistence type="predicted"/>
<organism evidence="2 3">
    <name type="scientific">Portunus trituberculatus</name>
    <name type="common">Swimming crab</name>
    <name type="synonym">Neptunus trituberculatus</name>
    <dbReference type="NCBI Taxonomy" id="210409"/>
    <lineage>
        <taxon>Eukaryota</taxon>
        <taxon>Metazoa</taxon>
        <taxon>Ecdysozoa</taxon>
        <taxon>Arthropoda</taxon>
        <taxon>Crustacea</taxon>
        <taxon>Multicrustacea</taxon>
        <taxon>Malacostraca</taxon>
        <taxon>Eumalacostraca</taxon>
        <taxon>Eucarida</taxon>
        <taxon>Decapoda</taxon>
        <taxon>Pleocyemata</taxon>
        <taxon>Brachyura</taxon>
        <taxon>Eubrachyura</taxon>
        <taxon>Portunoidea</taxon>
        <taxon>Portunidae</taxon>
        <taxon>Portuninae</taxon>
        <taxon>Portunus</taxon>
    </lineage>
</organism>
<dbReference type="EMBL" id="VSRR010036005">
    <property type="protein sequence ID" value="MPC73067.1"/>
    <property type="molecule type" value="Genomic_DNA"/>
</dbReference>
<evidence type="ECO:0000256" key="1">
    <source>
        <dbReference type="SAM" id="MobiDB-lite"/>
    </source>
</evidence>
<reference evidence="2 3" key="1">
    <citation type="submission" date="2019-05" db="EMBL/GenBank/DDBJ databases">
        <title>Another draft genome of Portunus trituberculatus and its Hox gene families provides insights of decapod evolution.</title>
        <authorList>
            <person name="Jeong J.-H."/>
            <person name="Song I."/>
            <person name="Kim S."/>
            <person name="Choi T."/>
            <person name="Kim D."/>
            <person name="Ryu S."/>
            <person name="Kim W."/>
        </authorList>
    </citation>
    <scope>NUCLEOTIDE SEQUENCE [LARGE SCALE GENOMIC DNA]</scope>
    <source>
        <tissue evidence="2">Muscle</tissue>
    </source>
</reference>
<comment type="caution">
    <text evidence="2">The sequence shown here is derived from an EMBL/GenBank/DDBJ whole genome shotgun (WGS) entry which is preliminary data.</text>
</comment>
<dbReference type="AlphaFoldDB" id="A0A5B7HUW3"/>
<dbReference type="Proteomes" id="UP000324222">
    <property type="component" value="Unassembled WGS sequence"/>
</dbReference>
<feature type="compositionally biased region" description="Low complexity" evidence="1">
    <location>
        <begin position="41"/>
        <end position="52"/>
    </location>
</feature>
<feature type="region of interest" description="Disordered" evidence="1">
    <location>
        <begin position="41"/>
        <end position="71"/>
    </location>
</feature>
<protein>
    <submittedName>
        <fullName evidence="2">Uncharacterized protein</fullName>
    </submittedName>
</protein>
<feature type="compositionally biased region" description="Basic residues" evidence="1">
    <location>
        <begin position="57"/>
        <end position="67"/>
    </location>
</feature>
<sequence>MKVKEAEAKHLTKVVDEHVGFQQHEPHAVLHKLNLVPWSTSHHTTTTTTGTGEPQPCKKKKSNRWNRTKGNSGIREATVDFWVILVSRGNQ</sequence>
<gene>
    <name evidence="2" type="ORF">E2C01_067385</name>
</gene>
<evidence type="ECO:0000313" key="3">
    <source>
        <dbReference type="Proteomes" id="UP000324222"/>
    </source>
</evidence>